<dbReference type="Proteomes" id="UP000307874">
    <property type="component" value="Unassembled WGS sequence"/>
</dbReference>
<protein>
    <submittedName>
        <fullName evidence="2">Carboxymuconolactone decarboxylase family protein</fullName>
    </submittedName>
</protein>
<dbReference type="EMBL" id="VCLB01000008">
    <property type="protein sequence ID" value="TNB47035.1"/>
    <property type="molecule type" value="Genomic_DNA"/>
</dbReference>
<name>A0A5C4JNL4_9HYPH</name>
<sequence>MATDYLQMTADISRQTAVLRKDIPDTMSGFSAMAGAACKAGALDAKTKEYIALGIAVALRCEPCIAFHAKALVKLGVTRAEYEEVLGVAVYMDGGPGLMYAAHALEAFDQFSAK</sequence>
<dbReference type="PANTHER" id="PTHR33930">
    <property type="entry name" value="ALKYL HYDROPEROXIDE REDUCTASE AHPD"/>
    <property type="match status" value="1"/>
</dbReference>
<reference evidence="2 3" key="1">
    <citation type="submission" date="2019-06" db="EMBL/GenBank/DDBJ databases">
        <title>Martelella lutilitoris sp. nov., isolated from a tidal mudflat.</title>
        <authorList>
            <person name="Kim Y.-J."/>
        </authorList>
    </citation>
    <scope>NUCLEOTIDE SEQUENCE [LARGE SCALE GENOMIC DNA]</scope>
    <source>
        <strain evidence="2 3">GH2-6</strain>
    </source>
</reference>
<proteinExistence type="predicted"/>
<evidence type="ECO:0000313" key="3">
    <source>
        <dbReference type="Proteomes" id="UP000307874"/>
    </source>
</evidence>
<evidence type="ECO:0000313" key="2">
    <source>
        <dbReference type="EMBL" id="TNB47035.1"/>
    </source>
</evidence>
<dbReference type="InterPro" id="IPR003779">
    <property type="entry name" value="CMD-like"/>
</dbReference>
<dbReference type="InterPro" id="IPR029032">
    <property type="entry name" value="AhpD-like"/>
</dbReference>
<dbReference type="SUPFAM" id="SSF69118">
    <property type="entry name" value="AhpD-like"/>
    <property type="match status" value="1"/>
</dbReference>
<dbReference type="GO" id="GO:0051920">
    <property type="term" value="F:peroxiredoxin activity"/>
    <property type="evidence" value="ECO:0007669"/>
    <property type="project" value="InterPro"/>
</dbReference>
<dbReference type="Pfam" id="PF02627">
    <property type="entry name" value="CMD"/>
    <property type="match status" value="1"/>
</dbReference>
<dbReference type="Gene3D" id="1.20.1290.10">
    <property type="entry name" value="AhpD-like"/>
    <property type="match status" value="1"/>
</dbReference>
<accession>A0A5C4JNL4</accession>
<dbReference type="AlphaFoldDB" id="A0A5C4JNL4"/>
<dbReference type="OrthoDB" id="1683318at2"/>
<feature type="domain" description="Carboxymuconolactone decarboxylase-like" evidence="1">
    <location>
        <begin position="24"/>
        <end position="106"/>
    </location>
</feature>
<dbReference type="PANTHER" id="PTHR33930:SF2">
    <property type="entry name" value="BLR3452 PROTEIN"/>
    <property type="match status" value="1"/>
</dbReference>
<organism evidence="2 3">
    <name type="scientific">Martelella lutilitoris</name>
    <dbReference type="NCBI Taxonomy" id="2583532"/>
    <lineage>
        <taxon>Bacteria</taxon>
        <taxon>Pseudomonadati</taxon>
        <taxon>Pseudomonadota</taxon>
        <taxon>Alphaproteobacteria</taxon>
        <taxon>Hyphomicrobiales</taxon>
        <taxon>Aurantimonadaceae</taxon>
        <taxon>Martelella</taxon>
    </lineage>
</organism>
<dbReference type="NCBIfam" id="TIGR00778">
    <property type="entry name" value="ahpD_dom"/>
    <property type="match status" value="1"/>
</dbReference>
<dbReference type="InterPro" id="IPR004675">
    <property type="entry name" value="AhpD_core"/>
</dbReference>
<keyword evidence="3" id="KW-1185">Reference proteome</keyword>
<dbReference type="RefSeq" id="WP_138749471.1">
    <property type="nucleotide sequence ID" value="NZ_VCLB01000008.1"/>
</dbReference>
<comment type="caution">
    <text evidence="2">The sequence shown here is derived from an EMBL/GenBank/DDBJ whole genome shotgun (WGS) entry which is preliminary data.</text>
</comment>
<gene>
    <name evidence="2" type="ORF">FF124_15935</name>
</gene>
<evidence type="ECO:0000259" key="1">
    <source>
        <dbReference type="Pfam" id="PF02627"/>
    </source>
</evidence>